<dbReference type="PROSITE" id="PS50076">
    <property type="entry name" value="DNAJ_2"/>
    <property type="match status" value="1"/>
</dbReference>
<protein>
    <recommendedName>
        <fullName evidence="3">J domain-containing protein</fullName>
    </recommendedName>
</protein>
<feature type="non-terminal residue" evidence="4">
    <location>
        <position position="1"/>
    </location>
</feature>
<dbReference type="AlphaFoldDB" id="A0A1B6GN09"/>
<reference evidence="4" key="1">
    <citation type="submission" date="2015-11" db="EMBL/GenBank/DDBJ databases">
        <title>De novo transcriptome assembly of four potential Pierce s Disease insect vectors from Arizona vineyards.</title>
        <authorList>
            <person name="Tassone E.E."/>
        </authorList>
    </citation>
    <scope>NUCLEOTIDE SEQUENCE</scope>
</reference>
<dbReference type="Gene3D" id="1.10.287.110">
    <property type="entry name" value="DnaJ domain"/>
    <property type="match status" value="1"/>
</dbReference>
<dbReference type="InterPro" id="IPR001623">
    <property type="entry name" value="DnaJ_domain"/>
</dbReference>
<dbReference type="SMART" id="SM00271">
    <property type="entry name" value="DnaJ"/>
    <property type="match status" value="1"/>
</dbReference>
<accession>A0A1B6GN09</accession>
<dbReference type="SUPFAM" id="SSF46565">
    <property type="entry name" value="Chaperone J-domain"/>
    <property type="match status" value="1"/>
</dbReference>
<dbReference type="InterPro" id="IPR036869">
    <property type="entry name" value="J_dom_sf"/>
</dbReference>
<dbReference type="PANTHER" id="PTHR45188">
    <property type="entry name" value="DNAJ PROTEIN P58IPK HOMOLOG"/>
    <property type="match status" value="1"/>
</dbReference>
<name>A0A1B6GN09_9HEMI</name>
<evidence type="ECO:0000256" key="1">
    <source>
        <dbReference type="ARBA" id="ARBA00022737"/>
    </source>
</evidence>
<dbReference type="EMBL" id="GECZ01005954">
    <property type="protein sequence ID" value="JAS63815.1"/>
    <property type="molecule type" value="Transcribed_RNA"/>
</dbReference>
<proteinExistence type="predicted"/>
<evidence type="ECO:0000313" key="4">
    <source>
        <dbReference type="EMBL" id="JAS63815.1"/>
    </source>
</evidence>
<dbReference type="PRINTS" id="PR00625">
    <property type="entry name" value="JDOMAIN"/>
</dbReference>
<evidence type="ECO:0000256" key="2">
    <source>
        <dbReference type="ARBA" id="ARBA00022803"/>
    </source>
</evidence>
<keyword evidence="1" id="KW-0677">Repeat</keyword>
<dbReference type="Pfam" id="PF00226">
    <property type="entry name" value="DnaJ"/>
    <property type="match status" value="1"/>
</dbReference>
<dbReference type="Gene3D" id="1.25.40.10">
    <property type="entry name" value="Tetratricopeptide repeat domain"/>
    <property type="match status" value="1"/>
</dbReference>
<dbReference type="SUPFAM" id="SSF48452">
    <property type="entry name" value="TPR-like"/>
    <property type="match status" value="1"/>
</dbReference>
<dbReference type="PANTHER" id="PTHR45188:SF2">
    <property type="entry name" value="DNAJ HOMOLOG SUBFAMILY C MEMBER 7"/>
    <property type="match status" value="1"/>
</dbReference>
<dbReference type="InterPro" id="IPR011990">
    <property type="entry name" value="TPR-like_helical_dom_sf"/>
</dbReference>
<organism evidence="4">
    <name type="scientific">Cuerna arida</name>
    <dbReference type="NCBI Taxonomy" id="1464854"/>
    <lineage>
        <taxon>Eukaryota</taxon>
        <taxon>Metazoa</taxon>
        <taxon>Ecdysozoa</taxon>
        <taxon>Arthropoda</taxon>
        <taxon>Hexapoda</taxon>
        <taxon>Insecta</taxon>
        <taxon>Pterygota</taxon>
        <taxon>Neoptera</taxon>
        <taxon>Paraneoptera</taxon>
        <taxon>Hemiptera</taxon>
        <taxon>Auchenorrhyncha</taxon>
        <taxon>Membracoidea</taxon>
        <taxon>Cicadellidae</taxon>
        <taxon>Cicadellinae</taxon>
        <taxon>Proconiini</taxon>
        <taxon>Cuerna</taxon>
    </lineage>
</organism>
<feature type="non-terminal residue" evidence="4">
    <location>
        <position position="167"/>
    </location>
</feature>
<sequence length="167" mass="19795">LTEAINDFSEAIKLDQTYTKPLQKRARCYYMLQDYENCVRDLEKLIQMDKSHEHKSFLREAKFQLKKSLRKDYYKVLGVTKNASAHEIKQAYRKKALQCHPDKHIDLKGAEKEKKETMFKEIGEAYGVLSDTKKRNDYNRSLEYGDHRYPFAGHSRGHSNYDPFSMF</sequence>
<evidence type="ECO:0000259" key="3">
    <source>
        <dbReference type="PROSITE" id="PS50076"/>
    </source>
</evidence>
<dbReference type="CDD" id="cd06257">
    <property type="entry name" value="DnaJ"/>
    <property type="match status" value="1"/>
</dbReference>
<gene>
    <name evidence="4" type="ORF">g.4816</name>
</gene>
<feature type="domain" description="J" evidence="3">
    <location>
        <begin position="72"/>
        <end position="142"/>
    </location>
</feature>
<keyword evidence="2" id="KW-0802">TPR repeat</keyword>